<dbReference type="InterPro" id="IPR009677">
    <property type="entry name" value="DUF1266"/>
</dbReference>
<evidence type="ECO:0000259" key="1">
    <source>
        <dbReference type="Pfam" id="PF06889"/>
    </source>
</evidence>
<feature type="domain" description="DUF1266" evidence="1">
    <location>
        <begin position="53"/>
        <end position="211"/>
    </location>
</feature>
<sequence>MASLTRKENKAVTDYLYGLTTVCYPTYYAAVNQRFTDSKRYMKGMLKQRNLDNTNQLKIILDWLIYEGRREDFIICRNELLMIPEYEREDYIQSLNNEKKVKMSLTNQYYRRLPAENIGAFDFANCILFSRFGMKLGYFTKEEARDYMMKAALLAQNSYSSWMEYLSAYFVGLQFNNQEDEEKLSSYMKYRKDFISKLIASKYSPLHKVKWDIEI</sequence>
<reference evidence="2 3" key="1">
    <citation type="submission" date="2021-03" db="EMBL/GenBank/DDBJ databases">
        <title>Whole genome sequence of Metabacillus bambusae BG109.</title>
        <authorList>
            <person name="Jeong J.W."/>
        </authorList>
    </citation>
    <scope>NUCLEOTIDE SEQUENCE [LARGE SCALE GENOMIC DNA]</scope>
    <source>
        <strain evidence="2 3">BG109</strain>
    </source>
</reference>
<keyword evidence="3" id="KW-1185">Reference proteome</keyword>
<dbReference type="RefSeq" id="WP_207982156.1">
    <property type="nucleotide sequence ID" value="NZ_JAGDEL010000034.1"/>
</dbReference>
<accession>A0ABS3NAG6</accession>
<protein>
    <submittedName>
        <fullName evidence="2">DUF1266 domain-containing protein</fullName>
    </submittedName>
</protein>
<organism evidence="2 3">
    <name type="scientific">Metabacillus bambusae</name>
    <dbReference type="NCBI Taxonomy" id="2795218"/>
    <lineage>
        <taxon>Bacteria</taxon>
        <taxon>Bacillati</taxon>
        <taxon>Bacillota</taxon>
        <taxon>Bacilli</taxon>
        <taxon>Bacillales</taxon>
        <taxon>Bacillaceae</taxon>
        <taxon>Metabacillus</taxon>
    </lineage>
</organism>
<evidence type="ECO:0000313" key="3">
    <source>
        <dbReference type="Proteomes" id="UP000663981"/>
    </source>
</evidence>
<proteinExistence type="predicted"/>
<dbReference type="Pfam" id="PF06889">
    <property type="entry name" value="DUF1266"/>
    <property type="match status" value="1"/>
</dbReference>
<name>A0ABS3NAG6_9BACI</name>
<comment type="caution">
    <text evidence="2">The sequence shown here is derived from an EMBL/GenBank/DDBJ whole genome shotgun (WGS) entry which is preliminary data.</text>
</comment>
<dbReference type="Proteomes" id="UP000663981">
    <property type="component" value="Unassembled WGS sequence"/>
</dbReference>
<dbReference type="EMBL" id="JAGDEL010000034">
    <property type="protein sequence ID" value="MBO1515271.1"/>
    <property type="molecule type" value="Genomic_DNA"/>
</dbReference>
<gene>
    <name evidence="2" type="ORF">I7822_27015</name>
</gene>
<evidence type="ECO:0000313" key="2">
    <source>
        <dbReference type="EMBL" id="MBO1515271.1"/>
    </source>
</evidence>